<gene>
    <name evidence="1" type="ORF">QNI22_30430</name>
</gene>
<comment type="caution">
    <text evidence="1">The sequence shown here is derived from an EMBL/GenBank/DDBJ whole genome shotgun (WGS) entry which is preliminary data.</text>
</comment>
<protein>
    <submittedName>
        <fullName evidence="1">Uncharacterized protein</fullName>
    </submittedName>
</protein>
<accession>A0AAE3R779</accession>
<dbReference type="Proteomes" id="UP001232063">
    <property type="component" value="Unassembled WGS sequence"/>
</dbReference>
<evidence type="ECO:0000313" key="1">
    <source>
        <dbReference type="EMBL" id="MDJ1505019.1"/>
    </source>
</evidence>
<keyword evidence="2" id="KW-1185">Reference proteome</keyword>
<sequence>MEKEGEKPRNLIEALQDECNRVRQIVSVYKDNAPGGLFAALLMEVDIKLAEESISQMDTVSMIRLLTKLKEWELE</sequence>
<evidence type="ECO:0000313" key="2">
    <source>
        <dbReference type="Proteomes" id="UP001232063"/>
    </source>
</evidence>
<organism evidence="1 2">
    <name type="scientific">Xanthocytophaga agilis</name>
    <dbReference type="NCBI Taxonomy" id="3048010"/>
    <lineage>
        <taxon>Bacteria</taxon>
        <taxon>Pseudomonadati</taxon>
        <taxon>Bacteroidota</taxon>
        <taxon>Cytophagia</taxon>
        <taxon>Cytophagales</taxon>
        <taxon>Rhodocytophagaceae</taxon>
        <taxon>Xanthocytophaga</taxon>
    </lineage>
</organism>
<dbReference type="AlphaFoldDB" id="A0AAE3R779"/>
<dbReference type="RefSeq" id="WP_314516768.1">
    <property type="nucleotide sequence ID" value="NZ_JASJOU010000014.1"/>
</dbReference>
<reference evidence="1" key="1">
    <citation type="submission" date="2023-05" db="EMBL/GenBank/DDBJ databases">
        <authorList>
            <person name="Zhang X."/>
        </authorList>
    </citation>
    <scope>NUCLEOTIDE SEQUENCE</scope>
    <source>
        <strain evidence="1">BD1B2-1</strain>
    </source>
</reference>
<dbReference type="EMBL" id="JASJOU010000014">
    <property type="protein sequence ID" value="MDJ1505019.1"/>
    <property type="molecule type" value="Genomic_DNA"/>
</dbReference>
<name>A0AAE3R779_9BACT</name>
<proteinExistence type="predicted"/>